<dbReference type="Proteomes" id="UP000325945">
    <property type="component" value="Unassembled WGS sequence"/>
</dbReference>
<keyword evidence="1" id="KW-0732">Signal</keyword>
<feature type="chain" id="PRO_5024962805" description="Secreted protein" evidence="1">
    <location>
        <begin position="19"/>
        <end position="70"/>
    </location>
</feature>
<dbReference type="EMBL" id="ML741857">
    <property type="protein sequence ID" value="KAE8321926.1"/>
    <property type="molecule type" value="Genomic_DNA"/>
</dbReference>
<organism evidence="2 3">
    <name type="scientific">Aspergillus sergii</name>
    <dbReference type="NCBI Taxonomy" id="1034303"/>
    <lineage>
        <taxon>Eukaryota</taxon>
        <taxon>Fungi</taxon>
        <taxon>Dikarya</taxon>
        <taxon>Ascomycota</taxon>
        <taxon>Pezizomycotina</taxon>
        <taxon>Eurotiomycetes</taxon>
        <taxon>Eurotiomycetidae</taxon>
        <taxon>Eurotiales</taxon>
        <taxon>Aspergillaceae</taxon>
        <taxon>Aspergillus</taxon>
        <taxon>Aspergillus subgen. Circumdati</taxon>
    </lineage>
</organism>
<feature type="signal peptide" evidence="1">
    <location>
        <begin position="1"/>
        <end position="18"/>
    </location>
</feature>
<evidence type="ECO:0000256" key="1">
    <source>
        <dbReference type="SAM" id="SignalP"/>
    </source>
</evidence>
<evidence type="ECO:0008006" key="4">
    <source>
        <dbReference type="Google" id="ProtNLM"/>
    </source>
</evidence>
<dbReference type="AlphaFoldDB" id="A0A5N6WNT4"/>
<sequence>MDLMIVVALTYVLAPGLSTYEYQDIQMLSSREERKKKEKQKKNQCKQKQIPNQVFVSLLLRCSQANNRRR</sequence>
<name>A0A5N6WNT4_9EURO</name>
<reference evidence="3" key="1">
    <citation type="submission" date="2019-04" db="EMBL/GenBank/DDBJ databases">
        <title>Friends and foes A comparative genomics studyof 23 Aspergillus species from section Flavi.</title>
        <authorList>
            <consortium name="DOE Joint Genome Institute"/>
            <person name="Kjaerbolling I."/>
            <person name="Vesth T."/>
            <person name="Frisvad J.C."/>
            <person name="Nybo J.L."/>
            <person name="Theobald S."/>
            <person name="Kildgaard S."/>
            <person name="Isbrandt T."/>
            <person name="Kuo A."/>
            <person name="Sato A."/>
            <person name="Lyhne E.K."/>
            <person name="Kogle M.E."/>
            <person name="Wiebenga A."/>
            <person name="Kun R.S."/>
            <person name="Lubbers R.J."/>
            <person name="Makela M.R."/>
            <person name="Barry K."/>
            <person name="Chovatia M."/>
            <person name="Clum A."/>
            <person name="Daum C."/>
            <person name="Haridas S."/>
            <person name="He G."/>
            <person name="LaButti K."/>
            <person name="Lipzen A."/>
            <person name="Mondo S."/>
            <person name="Riley R."/>
            <person name="Salamov A."/>
            <person name="Simmons B.A."/>
            <person name="Magnuson J.K."/>
            <person name="Henrissat B."/>
            <person name="Mortensen U.H."/>
            <person name="Larsen T.O."/>
            <person name="Devries R.P."/>
            <person name="Grigoriev I.V."/>
            <person name="Machida M."/>
            <person name="Baker S.E."/>
            <person name="Andersen M.R."/>
        </authorList>
    </citation>
    <scope>NUCLEOTIDE SEQUENCE [LARGE SCALE GENOMIC DNA]</scope>
    <source>
        <strain evidence="3">CBS 130017</strain>
    </source>
</reference>
<proteinExistence type="predicted"/>
<evidence type="ECO:0000313" key="2">
    <source>
        <dbReference type="EMBL" id="KAE8321926.1"/>
    </source>
</evidence>
<evidence type="ECO:0000313" key="3">
    <source>
        <dbReference type="Proteomes" id="UP000325945"/>
    </source>
</evidence>
<keyword evidence="3" id="KW-1185">Reference proteome</keyword>
<protein>
    <recommendedName>
        <fullName evidence="4">Secreted protein</fullName>
    </recommendedName>
</protein>
<gene>
    <name evidence="2" type="ORF">BDV39DRAFT_184881</name>
</gene>
<accession>A0A5N6WNT4</accession>